<feature type="domain" description="Inositolphosphotransferase Aur1/Ipt1" evidence="2">
    <location>
        <begin position="98"/>
        <end position="287"/>
    </location>
</feature>
<reference evidence="3 4" key="1">
    <citation type="submission" date="2020-08" db="EMBL/GenBank/DDBJ databases">
        <title>Genomic Encyclopedia of Type Strains, Phase IV (KMG-IV): sequencing the most valuable type-strain genomes for metagenomic binning, comparative biology and taxonomic classification.</title>
        <authorList>
            <person name="Goeker M."/>
        </authorList>
    </citation>
    <scope>NUCLEOTIDE SEQUENCE [LARGE SCALE GENOMIC DNA]</scope>
    <source>
        <strain evidence="3 4">DSM 26575</strain>
    </source>
</reference>
<keyword evidence="1" id="KW-1133">Transmembrane helix</keyword>
<dbReference type="AlphaFoldDB" id="A0A7W6CSM4"/>
<accession>A0A7W6CSM4</accession>
<gene>
    <name evidence="3" type="ORF">GGQ67_001876</name>
</gene>
<dbReference type="Proteomes" id="UP000582090">
    <property type="component" value="Unassembled WGS sequence"/>
</dbReference>
<dbReference type="SUPFAM" id="SSF48317">
    <property type="entry name" value="Acid phosphatase/Vanadium-dependent haloperoxidase"/>
    <property type="match status" value="1"/>
</dbReference>
<feature type="transmembrane region" description="Helical" evidence="1">
    <location>
        <begin position="9"/>
        <end position="28"/>
    </location>
</feature>
<feature type="transmembrane region" description="Helical" evidence="1">
    <location>
        <begin position="123"/>
        <end position="145"/>
    </location>
</feature>
<proteinExistence type="predicted"/>
<name>A0A7W6CSM4_9HYPH</name>
<feature type="transmembrane region" description="Helical" evidence="1">
    <location>
        <begin position="63"/>
        <end position="87"/>
    </location>
</feature>
<feature type="transmembrane region" description="Helical" evidence="1">
    <location>
        <begin position="249"/>
        <end position="269"/>
    </location>
</feature>
<feature type="transmembrane region" description="Helical" evidence="1">
    <location>
        <begin position="157"/>
        <end position="175"/>
    </location>
</feature>
<dbReference type="InterPro" id="IPR026841">
    <property type="entry name" value="Aur1/Ipt1"/>
</dbReference>
<dbReference type="Gene3D" id="1.20.144.10">
    <property type="entry name" value="Phosphatidic acid phosphatase type 2/haloperoxidase"/>
    <property type="match status" value="1"/>
</dbReference>
<keyword evidence="1" id="KW-0812">Transmembrane</keyword>
<evidence type="ECO:0000259" key="2">
    <source>
        <dbReference type="Pfam" id="PF14378"/>
    </source>
</evidence>
<feature type="transmembrane region" description="Helical" evidence="1">
    <location>
        <begin position="34"/>
        <end position="51"/>
    </location>
</feature>
<dbReference type="RefSeq" id="WP_183899859.1">
    <property type="nucleotide sequence ID" value="NZ_JACIDW010000003.1"/>
</dbReference>
<dbReference type="Pfam" id="PF14378">
    <property type="entry name" value="PAP2_3"/>
    <property type="match status" value="1"/>
</dbReference>
<sequence length="314" mass="33668">MVFLPAERIIVTVIAALAVLDGIVLWLKDVGIDVVGYAGMVGCGLGAIALGQFYRHVRRNQSIAATATAAGLFILFTIVGSIFNYLLFPIAREPVDLALARFDSFFGFDWPRFVEWASQYPRIGMALQAVYATSLPQLLVVIFVLGFSGRLRLLQHFLLTGVIGALLSIIWWFFFPSFGASSIYTLPEAVLDAVPLAVGPDYGAELVELGRNGATYISPKNVLGVIGFPSFHTVMAAMSAVFMIRIRWVGPICLVLNAVMMPAIVIQGGHNLVDVIGGLVVFAIAYGLAAVALRQAESGSAETRTASSSIKAPL</sequence>
<feature type="transmembrane region" description="Helical" evidence="1">
    <location>
        <begin position="275"/>
        <end position="293"/>
    </location>
</feature>
<protein>
    <submittedName>
        <fullName evidence="3">Membrane-associated phospholipid phosphatase</fullName>
    </submittedName>
</protein>
<dbReference type="InterPro" id="IPR036938">
    <property type="entry name" value="PAP2/HPO_sf"/>
</dbReference>
<evidence type="ECO:0000256" key="1">
    <source>
        <dbReference type="SAM" id="Phobius"/>
    </source>
</evidence>
<keyword evidence="4" id="KW-1185">Reference proteome</keyword>
<feature type="transmembrane region" description="Helical" evidence="1">
    <location>
        <begin position="222"/>
        <end position="242"/>
    </location>
</feature>
<comment type="caution">
    <text evidence="3">The sequence shown here is derived from an EMBL/GenBank/DDBJ whole genome shotgun (WGS) entry which is preliminary data.</text>
</comment>
<organism evidence="3 4">
    <name type="scientific">Rhizobium metallidurans</name>
    <dbReference type="NCBI Taxonomy" id="1265931"/>
    <lineage>
        <taxon>Bacteria</taxon>
        <taxon>Pseudomonadati</taxon>
        <taxon>Pseudomonadota</taxon>
        <taxon>Alphaproteobacteria</taxon>
        <taxon>Hyphomicrobiales</taxon>
        <taxon>Rhizobiaceae</taxon>
        <taxon>Rhizobium/Agrobacterium group</taxon>
        <taxon>Rhizobium</taxon>
    </lineage>
</organism>
<keyword evidence="1" id="KW-0472">Membrane</keyword>
<evidence type="ECO:0000313" key="3">
    <source>
        <dbReference type="EMBL" id="MBB3964237.1"/>
    </source>
</evidence>
<dbReference type="GO" id="GO:0016020">
    <property type="term" value="C:membrane"/>
    <property type="evidence" value="ECO:0007669"/>
    <property type="project" value="UniProtKB-SubCell"/>
</dbReference>
<dbReference type="EMBL" id="JACIDW010000003">
    <property type="protein sequence ID" value="MBB3964237.1"/>
    <property type="molecule type" value="Genomic_DNA"/>
</dbReference>
<evidence type="ECO:0000313" key="4">
    <source>
        <dbReference type="Proteomes" id="UP000582090"/>
    </source>
</evidence>